<keyword evidence="2" id="KW-1185">Reference proteome</keyword>
<dbReference type="RefSeq" id="WP_123198178.1">
    <property type="nucleotide sequence ID" value="NZ_QICB01000003.1"/>
</dbReference>
<sequence>MMSMRTVELYWSHICVMHNFEKEHLARARERLARQGIDLRVTCFGMGYGRHMASYLHDEDAVLPDIVVSADLEVFENARIAAKLGPCHPCASWMELKNTPIVRASRRGDDLLPFVAIPMTAYGSVSCEGASLIEAVDQCRVSFGGIDNSAAKTVVKAVWERYGEEAARHVLEECRVTDMPIEAFQAARMGAVDVSVAPSLYGLRADGVRRVHGTFAEGPLLLPTYFCARKSVDEETARAVRAEIMTPEAFEFYARNADLVACCADASVESSQEHAERVWAVDQAFALGLGPRFYDVYCDALEGAENLS</sequence>
<gene>
    <name evidence="1" type="ORF">DMP07_05695</name>
</gene>
<accession>A0A3N0AF19</accession>
<evidence type="ECO:0000313" key="1">
    <source>
        <dbReference type="EMBL" id="RNL19857.1"/>
    </source>
</evidence>
<dbReference type="Proteomes" id="UP000267368">
    <property type="component" value="Unassembled WGS sequence"/>
</dbReference>
<dbReference type="AlphaFoldDB" id="A0A3N0AF19"/>
<reference evidence="2" key="1">
    <citation type="submission" date="2018-05" db="EMBL/GenBank/DDBJ databases">
        <title>Genome Sequencing of selected type strains of the family Eggerthellaceae.</title>
        <authorList>
            <person name="Danylec N."/>
            <person name="Stoll D.A."/>
            <person name="Doetsch A."/>
            <person name="Huch M."/>
        </authorList>
    </citation>
    <scope>NUCLEOTIDE SEQUENCE [LARGE SCALE GENOMIC DNA]</scope>
    <source>
        <strain evidence="2">DSM 17537</strain>
    </source>
</reference>
<dbReference type="OrthoDB" id="9778331at2"/>
<evidence type="ECO:0000313" key="2">
    <source>
        <dbReference type="Proteomes" id="UP000267368"/>
    </source>
</evidence>
<proteinExistence type="predicted"/>
<name>A0A3N0AF19_9ACTN</name>
<evidence type="ECO:0008006" key="3">
    <source>
        <dbReference type="Google" id="ProtNLM"/>
    </source>
</evidence>
<protein>
    <recommendedName>
        <fullName evidence="3">ABC transporter substrate-binding protein</fullName>
    </recommendedName>
</protein>
<dbReference type="EMBL" id="QICB01000003">
    <property type="protein sequence ID" value="RNL19857.1"/>
    <property type="molecule type" value="Genomic_DNA"/>
</dbReference>
<comment type="caution">
    <text evidence="1">The sequence shown here is derived from an EMBL/GenBank/DDBJ whole genome shotgun (WGS) entry which is preliminary data.</text>
</comment>
<organism evidence="1 2">
    <name type="scientific">Slackia faecicanis</name>
    <dbReference type="NCBI Taxonomy" id="255723"/>
    <lineage>
        <taxon>Bacteria</taxon>
        <taxon>Bacillati</taxon>
        <taxon>Actinomycetota</taxon>
        <taxon>Coriobacteriia</taxon>
        <taxon>Eggerthellales</taxon>
        <taxon>Eggerthellaceae</taxon>
        <taxon>Slackia</taxon>
    </lineage>
</organism>